<dbReference type="GO" id="GO:0042777">
    <property type="term" value="P:proton motive force-driven plasma membrane ATP synthesis"/>
    <property type="evidence" value="ECO:0007669"/>
    <property type="project" value="UniProtKB-UniRule"/>
</dbReference>
<dbReference type="EMBL" id="CP006868">
    <property type="protein sequence ID" value="UXD21104.1"/>
    <property type="molecule type" value="Genomic_DNA"/>
</dbReference>
<dbReference type="Proteomes" id="UP001063698">
    <property type="component" value="Chromosome"/>
</dbReference>
<keyword evidence="2 4" id="KW-0813">Transport</keyword>
<evidence type="ECO:0000313" key="5">
    <source>
        <dbReference type="EMBL" id="UXD21104.1"/>
    </source>
</evidence>
<dbReference type="GO" id="GO:0005524">
    <property type="term" value="F:ATP binding"/>
    <property type="evidence" value="ECO:0007669"/>
    <property type="project" value="UniProtKB-UniRule"/>
</dbReference>
<reference evidence="5" key="1">
    <citation type="submission" date="2013-11" db="EMBL/GenBank/DDBJ databases">
        <title>Comparative genomics of Ignicoccus.</title>
        <authorList>
            <person name="Podar M."/>
        </authorList>
    </citation>
    <scope>NUCLEOTIDE SEQUENCE</scope>
    <source>
        <strain evidence="5">DSM 13166</strain>
    </source>
</reference>
<evidence type="ECO:0000256" key="4">
    <source>
        <dbReference type="HAMAP-Rule" id="MF_00271"/>
    </source>
</evidence>
<comment type="subcellular location">
    <subcellularLocation>
        <location evidence="4">Cell membrane</location>
        <topology evidence="4">Peripheral membrane protein</topology>
    </subcellularLocation>
</comment>
<keyword evidence="4" id="KW-1003">Cell membrane</keyword>
<dbReference type="InterPro" id="IPR002699">
    <property type="entry name" value="V_ATPase_D"/>
</dbReference>
<evidence type="ECO:0000313" key="6">
    <source>
        <dbReference type="Proteomes" id="UP001063698"/>
    </source>
</evidence>
<dbReference type="AlphaFoldDB" id="A0A977PK67"/>
<sequence>MSFPGAKRVLPTKINLIRLKQRQKVVKKIQKLLEDKRDILLIYLRKAIAEYQKYYDEYAEHLSKAQEYLTLASVQAGSLETKQEVVYIPESLRVKMFMRSAFGVKIPVVEFELSDVKANISLANSSPYLDAAAEEMQKALKALTKAVNAEMSMYRIMNELRRTQRLINAIKYSVLPEIQRNIKFVKQVLDDRQREEFMRLKLIRKKLQSRRVA</sequence>
<evidence type="ECO:0000256" key="1">
    <source>
        <dbReference type="ARBA" id="ARBA00005850"/>
    </source>
</evidence>
<name>A0A977PK67_9CREN</name>
<comment type="function">
    <text evidence="4">Component of the A-type ATP synthase that produces ATP from ADP in the presence of a proton gradient across the membrane.</text>
</comment>
<comment type="subunit">
    <text evidence="4">Has multiple subunits with at least A(3), B(3), C, D, E, F, H, I and proteolipid K(x).</text>
</comment>
<protein>
    <recommendedName>
        <fullName evidence="4">A-type ATP synthase subunit D</fullName>
    </recommendedName>
</protein>
<gene>
    <name evidence="4" type="primary">atpD</name>
    <name evidence="5" type="ORF">IPA_00185</name>
</gene>
<dbReference type="Gene3D" id="1.10.287.3240">
    <property type="match status" value="1"/>
</dbReference>
<evidence type="ECO:0000256" key="2">
    <source>
        <dbReference type="ARBA" id="ARBA00022448"/>
    </source>
</evidence>
<dbReference type="Pfam" id="PF01813">
    <property type="entry name" value="ATP-synt_D"/>
    <property type="match status" value="1"/>
</dbReference>
<dbReference type="PANTHER" id="PTHR11671">
    <property type="entry name" value="V-TYPE ATP SYNTHASE SUBUNIT D"/>
    <property type="match status" value="1"/>
</dbReference>
<comment type="similarity">
    <text evidence="1 4">Belongs to the V-ATPase D subunit family.</text>
</comment>
<keyword evidence="4" id="KW-0375">Hydrogen ion transport</keyword>
<proteinExistence type="inferred from homology"/>
<dbReference type="GO" id="GO:0046961">
    <property type="term" value="F:proton-transporting ATPase activity, rotational mechanism"/>
    <property type="evidence" value="ECO:0007669"/>
    <property type="project" value="InterPro"/>
</dbReference>
<dbReference type="GO" id="GO:0005886">
    <property type="term" value="C:plasma membrane"/>
    <property type="evidence" value="ECO:0007669"/>
    <property type="project" value="UniProtKB-SubCell"/>
</dbReference>
<dbReference type="HAMAP" id="MF_00271">
    <property type="entry name" value="ATP_synth_D_arch"/>
    <property type="match status" value="1"/>
</dbReference>
<keyword evidence="3 4" id="KW-0406">Ion transport</keyword>
<keyword evidence="4" id="KW-0472">Membrane</keyword>
<dbReference type="KEGG" id="ipc:IPA_00185"/>
<keyword evidence="4" id="KW-0066">ATP synthesis</keyword>
<dbReference type="NCBIfam" id="NF001544">
    <property type="entry name" value="PRK00373.1-3"/>
    <property type="match status" value="1"/>
</dbReference>
<keyword evidence="6" id="KW-1185">Reference proteome</keyword>
<dbReference type="GO" id="GO:0046933">
    <property type="term" value="F:proton-transporting ATP synthase activity, rotational mechanism"/>
    <property type="evidence" value="ECO:0007669"/>
    <property type="project" value="UniProtKB-UniRule"/>
</dbReference>
<dbReference type="NCBIfam" id="TIGR00309">
    <property type="entry name" value="V_ATPase_subD"/>
    <property type="match status" value="1"/>
</dbReference>
<accession>A0A977PK67</accession>
<evidence type="ECO:0000256" key="3">
    <source>
        <dbReference type="ARBA" id="ARBA00023065"/>
    </source>
</evidence>
<organism evidence="5 6">
    <name type="scientific">Ignicoccus pacificus DSM 13166</name>
    <dbReference type="NCBI Taxonomy" id="940294"/>
    <lineage>
        <taxon>Archaea</taxon>
        <taxon>Thermoproteota</taxon>
        <taxon>Thermoprotei</taxon>
        <taxon>Desulfurococcales</taxon>
        <taxon>Desulfurococcaceae</taxon>
        <taxon>Ignicoccus</taxon>
    </lineage>
</organism>